<organism evidence="10 11">
    <name type="scientific">Flavobacterium rhizosphaerae</name>
    <dbReference type="NCBI Taxonomy" id="3163298"/>
    <lineage>
        <taxon>Bacteria</taxon>
        <taxon>Pseudomonadati</taxon>
        <taxon>Bacteroidota</taxon>
        <taxon>Flavobacteriia</taxon>
        <taxon>Flavobacteriales</taxon>
        <taxon>Flavobacteriaceae</taxon>
        <taxon>Flavobacterium</taxon>
    </lineage>
</organism>
<evidence type="ECO:0000313" key="11">
    <source>
        <dbReference type="Proteomes" id="UP001629156"/>
    </source>
</evidence>
<name>A0ABW8YYY1_9FLAO</name>
<feature type="transmembrane region" description="Helical" evidence="8">
    <location>
        <begin position="265"/>
        <end position="282"/>
    </location>
</feature>
<dbReference type="EC" id="2.4.-.-" evidence="10"/>
<comment type="subcellular location">
    <subcellularLocation>
        <location evidence="1">Cell membrane</location>
        <topology evidence="1">Multi-pass membrane protein</topology>
    </subcellularLocation>
</comment>
<dbReference type="Pfam" id="PF13231">
    <property type="entry name" value="PMT_2"/>
    <property type="match status" value="1"/>
</dbReference>
<accession>A0ABW8YYY1</accession>
<evidence type="ECO:0000256" key="7">
    <source>
        <dbReference type="ARBA" id="ARBA00023136"/>
    </source>
</evidence>
<feature type="transmembrane region" description="Helical" evidence="8">
    <location>
        <begin position="117"/>
        <end position="136"/>
    </location>
</feature>
<dbReference type="RefSeq" id="WP_408085471.1">
    <property type="nucleotide sequence ID" value="NZ_JBELPZ010000013.1"/>
</dbReference>
<dbReference type="Proteomes" id="UP001629156">
    <property type="component" value="Unassembled WGS sequence"/>
</dbReference>
<protein>
    <submittedName>
        <fullName evidence="10">Glycosyltransferase family 39 protein</fullName>
        <ecNumber evidence="10">2.4.-.-</ecNumber>
    </submittedName>
</protein>
<evidence type="ECO:0000256" key="6">
    <source>
        <dbReference type="ARBA" id="ARBA00022989"/>
    </source>
</evidence>
<sequence>MPFILNRNTVIWSKEKNWLYLIIILGTFLRLYHLDFQSLWMDEIYTMNISSPQYSLKELYYKLKVEEGFPFLYFYLLRIFYFLFGYSAIVARALSAMGGIASIWVLYFLVKELYNKNVGLIAAALLAFNGFEIYYSQEARPYSLQMFTAILGFYCLVKYIKRSSLKNAILFGIAAGFMLNLNFFSLLLFLSQCMLLLIVLAGLEREKKGVFFKNSFIGCSIACLMFLPNLKKLFTLSKIASFWIPTPENDNFSFIFKELLGNSDIVFFIFIGILIYCLTKIFNTSSDLSSFKIAVNTPASLSLIILTFWFACYFIAFYIKTFISTPLTLSRYYISILPVILIFFALGIQFIKNYVAKVILLFFVMGFSLLHIFIKNKYYSLPHKSQYREVSQFIEKNNITNVTVYTSLKNMYSYYLKDKMANTLIENTLEGHIKEMMSDSTKITPFWYADAHVRPYTLSPDYEAFLSKHFTLDRNFNGFDAWTRYYSLKNGKSQLDIKKFLPLKNTNGNDAIYNFDSFNFDGSVLITWGWAFIASQDAVDSRISLVLIKDNIGYYIDTQSINRSDVTASRQNKFDLDNSGFEAKQKLTNILNPGVYTLGIYIKNSTHQTESLIVTDKTVTLP</sequence>
<feature type="transmembrane region" description="Helical" evidence="8">
    <location>
        <begin position="79"/>
        <end position="110"/>
    </location>
</feature>
<evidence type="ECO:0000259" key="9">
    <source>
        <dbReference type="Pfam" id="PF13231"/>
    </source>
</evidence>
<proteinExistence type="predicted"/>
<evidence type="ECO:0000256" key="5">
    <source>
        <dbReference type="ARBA" id="ARBA00022692"/>
    </source>
</evidence>
<feature type="transmembrane region" description="Helical" evidence="8">
    <location>
        <begin position="331"/>
        <end position="348"/>
    </location>
</feature>
<evidence type="ECO:0000256" key="1">
    <source>
        <dbReference type="ARBA" id="ARBA00004651"/>
    </source>
</evidence>
<reference evidence="10 11" key="1">
    <citation type="submission" date="2024-06" db="EMBL/GenBank/DDBJ databases">
        <authorList>
            <person name="Kaempfer P."/>
            <person name="Viver T."/>
        </authorList>
    </citation>
    <scope>NUCLEOTIDE SEQUENCE [LARGE SCALE GENOMIC DNA]</scope>
    <source>
        <strain evidence="10 11">ST-119</strain>
    </source>
</reference>
<feature type="transmembrane region" description="Helical" evidence="8">
    <location>
        <begin position="17"/>
        <end position="33"/>
    </location>
</feature>
<dbReference type="InterPro" id="IPR038731">
    <property type="entry name" value="RgtA/B/C-like"/>
</dbReference>
<keyword evidence="4 10" id="KW-0808">Transferase</keyword>
<dbReference type="PANTHER" id="PTHR33908:SF11">
    <property type="entry name" value="MEMBRANE PROTEIN"/>
    <property type="match status" value="1"/>
</dbReference>
<dbReference type="GO" id="GO:0016757">
    <property type="term" value="F:glycosyltransferase activity"/>
    <property type="evidence" value="ECO:0007669"/>
    <property type="project" value="UniProtKB-KW"/>
</dbReference>
<evidence type="ECO:0000313" key="10">
    <source>
        <dbReference type="EMBL" id="MFL9845200.1"/>
    </source>
</evidence>
<feature type="transmembrane region" description="Helical" evidence="8">
    <location>
        <begin position="142"/>
        <end position="160"/>
    </location>
</feature>
<keyword evidence="3 10" id="KW-0328">Glycosyltransferase</keyword>
<keyword evidence="5 8" id="KW-0812">Transmembrane</keyword>
<feature type="transmembrane region" description="Helical" evidence="8">
    <location>
        <begin position="209"/>
        <end position="227"/>
    </location>
</feature>
<keyword evidence="2" id="KW-1003">Cell membrane</keyword>
<keyword evidence="7 8" id="KW-0472">Membrane</keyword>
<comment type="caution">
    <text evidence="10">The sequence shown here is derived from an EMBL/GenBank/DDBJ whole genome shotgun (WGS) entry which is preliminary data.</text>
</comment>
<feature type="domain" description="Glycosyltransferase RgtA/B/C/D-like" evidence="9">
    <location>
        <begin position="70"/>
        <end position="199"/>
    </location>
</feature>
<keyword evidence="11" id="KW-1185">Reference proteome</keyword>
<feature type="transmembrane region" description="Helical" evidence="8">
    <location>
        <begin position="354"/>
        <end position="374"/>
    </location>
</feature>
<evidence type="ECO:0000256" key="4">
    <source>
        <dbReference type="ARBA" id="ARBA00022679"/>
    </source>
</evidence>
<dbReference type="EMBL" id="JBELPZ010000013">
    <property type="protein sequence ID" value="MFL9845200.1"/>
    <property type="molecule type" value="Genomic_DNA"/>
</dbReference>
<dbReference type="PANTHER" id="PTHR33908">
    <property type="entry name" value="MANNOSYLTRANSFERASE YKCB-RELATED"/>
    <property type="match status" value="1"/>
</dbReference>
<dbReference type="InterPro" id="IPR050297">
    <property type="entry name" value="LipidA_mod_glycosyltrf_83"/>
</dbReference>
<feature type="transmembrane region" description="Helical" evidence="8">
    <location>
        <begin position="302"/>
        <end position="319"/>
    </location>
</feature>
<evidence type="ECO:0000256" key="8">
    <source>
        <dbReference type="SAM" id="Phobius"/>
    </source>
</evidence>
<evidence type="ECO:0000256" key="3">
    <source>
        <dbReference type="ARBA" id="ARBA00022676"/>
    </source>
</evidence>
<evidence type="ECO:0000256" key="2">
    <source>
        <dbReference type="ARBA" id="ARBA00022475"/>
    </source>
</evidence>
<gene>
    <name evidence="10" type="ORF">ABS766_12295</name>
</gene>
<keyword evidence="6 8" id="KW-1133">Transmembrane helix</keyword>